<keyword evidence="2" id="KW-1185">Reference proteome</keyword>
<organism evidence="1 2">
    <name type="scientific">Acinetobacter celticus</name>
    <dbReference type="NCBI Taxonomy" id="1891224"/>
    <lineage>
        <taxon>Bacteria</taxon>
        <taxon>Pseudomonadati</taxon>
        <taxon>Pseudomonadota</taxon>
        <taxon>Gammaproteobacteria</taxon>
        <taxon>Moraxellales</taxon>
        <taxon>Moraxellaceae</taxon>
        <taxon>Acinetobacter</taxon>
    </lineage>
</organism>
<protein>
    <submittedName>
        <fullName evidence="1">Uncharacterized protein</fullName>
    </submittedName>
</protein>
<dbReference type="EMBL" id="MBDL01000010">
    <property type="protein sequence ID" value="ODA12829.1"/>
    <property type="molecule type" value="Genomic_DNA"/>
</dbReference>
<evidence type="ECO:0000313" key="2">
    <source>
        <dbReference type="Proteomes" id="UP000186553"/>
    </source>
</evidence>
<gene>
    <name evidence="1" type="ORF">BBP83_09780</name>
</gene>
<comment type="caution">
    <text evidence="1">The sequence shown here is derived from an EMBL/GenBank/DDBJ whole genome shotgun (WGS) entry which is preliminary data.</text>
</comment>
<dbReference type="Proteomes" id="UP000186553">
    <property type="component" value="Unassembled WGS sequence"/>
</dbReference>
<proteinExistence type="predicted"/>
<sequence length="169" mass="19173">MQNIQFADEKNSQPNALENFEKDEQRRKEEANINAQPFLAKVMLRYSDDGSVKGQMQLTSSNKKDAVFIIRNKLNNTIMAIVQVPRGHSEKIEMPVGEYLIEYAQGDGVWQGLGEFWGYGTHFNKSRLHHSVYQEIIPNGTRTHGTGIILDVEDGTVSEDISKKQFVSD</sequence>
<accession>A0A1C3CW15</accession>
<name>A0A1C3CW15_9GAMM</name>
<dbReference type="AlphaFoldDB" id="A0A1C3CW15"/>
<evidence type="ECO:0000313" key="1">
    <source>
        <dbReference type="EMBL" id="ODA12829.1"/>
    </source>
</evidence>
<reference evidence="1 2" key="1">
    <citation type="submission" date="2016-07" db="EMBL/GenBank/DDBJ databases">
        <title>Acinetobacter sp. ANC 4603.</title>
        <authorList>
            <person name="Radolfova-Krizova L."/>
            <person name="Nemec A."/>
        </authorList>
    </citation>
    <scope>NUCLEOTIDE SEQUENCE [LARGE SCALE GENOMIC DNA]</scope>
    <source>
        <strain evidence="1 2">ANC 4603</strain>
    </source>
</reference>
<dbReference type="STRING" id="1891224.BBP83_09780"/>